<evidence type="ECO:0000313" key="3">
    <source>
        <dbReference type="EMBL" id="SCO90819.1"/>
    </source>
</evidence>
<feature type="compositionally biased region" description="Basic and acidic residues" evidence="1">
    <location>
        <begin position="1039"/>
        <end position="1053"/>
    </location>
</feature>
<dbReference type="VEuPathDB" id="FungiDB:FOMG_15382"/>
<organism evidence="3 4">
    <name type="scientific">Fusarium oxysporum</name>
    <name type="common">Fusarium vascular wilt</name>
    <dbReference type="NCBI Taxonomy" id="5507"/>
    <lineage>
        <taxon>Eukaryota</taxon>
        <taxon>Fungi</taxon>
        <taxon>Dikarya</taxon>
        <taxon>Ascomycota</taxon>
        <taxon>Pezizomycotina</taxon>
        <taxon>Sordariomycetes</taxon>
        <taxon>Hypocreomycetidae</taxon>
        <taxon>Hypocreales</taxon>
        <taxon>Nectriaceae</taxon>
        <taxon>Fusarium</taxon>
        <taxon>Fusarium oxysporum species complex</taxon>
    </lineage>
</organism>
<dbReference type="VEuPathDB" id="FungiDB:FOC1_g10006961"/>
<dbReference type="PANTHER" id="PTHR19959">
    <property type="entry name" value="KINESIN LIGHT CHAIN"/>
    <property type="match status" value="1"/>
</dbReference>
<dbReference type="EMBL" id="FMJY01000009">
    <property type="protein sequence ID" value="SCO90819.1"/>
    <property type="molecule type" value="Genomic_DNA"/>
</dbReference>
<sequence length="1076" mass="120199">MSDPEGITVEEAILEAMPDSDPELPNQMFKVAHRHFTRYRRVGLIADLDKAISMAIKAIDLTPESHPQRTPRLINLSVYWHEKYPRSDPQNVEGLQDSIKASRDAIAALSETYPHRGTILDQLSTKLGLLFMQTRELGVIDENIAVQREAVEVTPISNPKRVLFLANLAAPLTARHQILGKKEDLDEAIQICHDVIAQTAENSPQLLERLGNLSLALSERYDTHGDQNDLEEAIEVVKQAIEVTEEDSLERMPQLSNYANFLGDRYLRTGSIRDLEESIHKFEMVCDRIEDDEVYLDRHKCLSNFGIQLSRRYRRIGTVGDLRQAIQVGRKACKLSPDDDSKSKHLSNLAIILKHEYFRTDDPDVLEEAISVQRKAVEAAHKNHPDIFATFHNLATLLTTKYKLTQNLEDLEEALTLGRQAVDLTPGDHANRAACLNTLAVQLSDMSKKIGVSSHLHEAIRYGQEALDATEESHPERASRLVNQGGRYGDLFWQTKEKEHLDAAIAHLESALHSPSAYDDSRIRAGKELVQYYAAVPDWDKAYEAVKTAMDLVPNLIAQTTSNADKQGALVQVYGLSSDSAAVALSANRGALAALRFLEQGRGLMAASVEESRMESLDLRTEHPELAESLNRLQGQISSSVAVGYSSDEIHRPSSSGRNAGMNHDLGELHRLLDEIRQRPGFEEFLSAPSESSIKNTAIPGAIIVINTSEFRRDAIIVESDQIRSIPLPQLTILDIRSNTQQGHTSSPKVLEWLWHTIAEPVLGALGINEVSPEERLPRIWWIPTGVLSIYPLHAAGRHYKGSRDTVIDRAMSSYSSSVRAIIRTRSRAGLNPCPLGNERAVLVSMERTPGYSTLPSAGREITQLRPICESKGFEVVEPKGIKEDIVSQFPECKVFHFAGHGATNLRDPSQSSLLLQDEPLTVSTLLETNIQQYSPFLAYLSACGTGQIAHEKFLDESIHLISAFQLAGFRHVIGTLWEVGDDISVHMARITYEAIQRGDSADESVCRGLHKATLERRDQWFREQTPTRGRKRKARPILQDERGTASDPRDIEALDDDDEDVSRLPQWVPYVHYGV</sequence>
<feature type="region of interest" description="Disordered" evidence="1">
    <location>
        <begin position="1024"/>
        <end position="1060"/>
    </location>
</feature>
<dbReference type="VEuPathDB" id="FungiDB:FOXG_09909"/>
<dbReference type="VEuPathDB" id="FungiDB:FOIG_08729"/>
<gene>
    <name evidence="3" type="ORF">FRV6_14947</name>
</gene>
<protein>
    <recommendedName>
        <fullName evidence="2">CHAT domain-containing protein</fullName>
    </recommendedName>
</protein>
<dbReference type="VEuPathDB" id="FungiDB:FOXG_09908"/>
<dbReference type="OrthoDB" id="9991317at2759"/>
<dbReference type="VEuPathDB" id="FungiDB:FOC4_g10009906"/>
<dbReference type="Gene3D" id="1.25.40.10">
    <property type="entry name" value="Tetratricopeptide repeat domain"/>
    <property type="match status" value="2"/>
</dbReference>
<evidence type="ECO:0000259" key="2">
    <source>
        <dbReference type="Pfam" id="PF12770"/>
    </source>
</evidence>
<dbReference type="SUPFAM" id="SSF81901">
    <property type="entry name" value="HCP-like"/>
    <property type="match status" value="1"/>
</dbReference>
<dbReference type="VEuPathDB" id="FungiDB:FOZG_14173"/>
<dbReference type="Gene3D" id="1.20.120.660">
    <property type="entry name" value="IL-4 antagonist (De novo design) like domain"/>
    <property type="match status" value="1"/>
</dbReference>
<evidence type="ECO:0000313" key="4">
    <source>
        <dbReference type="Proteomes" id="UP000219369"/>
    </source>
</evidence>
<dbReference type="VEuPathDB" id="FungiDB:HZS61_006070"/>
<reference evidence="4" key="1">
    <citation type="submission" date="2016-09" db="EMBL/GenBank/DDBJ databases">
        <authorList>
            <person name="Guldener U."/>
        </authorList>
    </citation>
    <scope>NUCLEOTIDE SEQUENCE [LARGE SCALE GENOMIC DNA]</scope>
    <source>
        <strain evidence="4">V64-1</strain>
    </source>
</reference>
<dbReference type="VEuPathDB" id="FungiDB:FOMG_15383"/>
<feature type="domain" description="CHAT" evidence="2">
    <location>
        <begin position="749"/>
        <end position="1036"/>
    </location>
</feature>
<dbReference type="Pfam" id="PF12770">
    <property type="entry name" value="CHAT"/>
    <property type="match status" value="1"/>
</dbReference>
<dbReference type="InterPro" id="IPR024983">
    <property type="entry name" value="CHAT_dom"/>
</dbReference>
<dbReference type="InterPro" id="IPR011990">
    <property type="entry name" value="TPR-like_helical_dom_sf"/>
</dbReference>
<name>A0A2H3UA40_FUSOX</name>
<dbReference type="PANTHER" id="PTHR19959:SF119">
    <property type="entry name" value="FUNGAL LIPASE-LIKE DOMAIN-CONTAINING PROTEIN"/>
    <property type="match status" value="1"/>
</dbReference>
<evidence type="ECO:0000256" key="1">
    <source>
        <dbReference type="SAM" id="MobiDB-lite"/>
    </source>
</evidence>
<accession>A0A2H3UA40</accession>
<dbReference type="AlphaFoldDB" id="A0A2H3UA40"/>
<dbReference type="Proteomes" id="UP000219369">
    <property type="component" value="Unassembled WGS sequence"/>
</dbReference>
<proteinExistence type="predicted"/>